<feature type="domain" description="DUF6596" evidence="2">
    <location>
        <begin position="179"/>
        <end position="280"/>
    </location>
</feature>
<name>A0ABM8VAH7_9BACL</name>
<dbReference type="InterPro" id="IPR007627">
    <property type="entry name" value="RNA_pol_sigma70_r2"/>
</dbReference>
<dbReference type="Pfam" id="PF04542">
    <property type="entry name" value="Sigma70_r2"/>
    <property type="match status" value="1"/>
</dbReference>
<comment type="caution">
    <text evidence="3">The sequence shown here is derived from an EMBL/GenBank/DDBJ whole genome shotgun (WGS) entry which is preliminary data.</text>
</comment>
<evidence type="ECO:0000313" key="4">
    <source>
        <dbReference type="Proteomes" id="UP000730618"/>
    </source>
</evidence>
<dbReference type="PANTHER" id="PTHR47756:SF2">
    <property type="entry name" value="BLL6612 PROTEIN"/>
    <property type="match status" value="1"/>
</dbReference>
<evidence type="ECO:0000313" key="3">
    <source>
        <dbReference type="EMBL" id="CAG7616543.1"/>
    </source>
</evidence>
<dbReference type="Pfam" id="PF20239">
    <property type="entry name" value="DUF6596"/>
    <property type="match status" value="1"/>
</dbReference>
<protein>
    <recommendedName>
        <fullName evidence="5">RNA polymerase subunit sigma-70</fullName>
    </recommendedName>
</protein>
<evidence type="ECO:0000259" key="1">
    <source>
        <dbReference type="Pfam" id="PF04542"/>
    </source>
</evidence>
<sequence length="408" mass="45833">MNTQHIIELTARESYGRLVAYLSVRWRDVEAAEDALADAFLIALETWPRIGVPDKPEAWLLTTARRRLIDRARRGRIHERVMPALQAMSEEVQQRSSSGMDFPDERLKMLLMCTHPSIDPSVRTPLMLQTVLGIDAARIASSFIVKPSTMGQRLTRVKANLRAKDVKFEMPHPEQWPERLDSVLEAIYAAYGSGWDDVTGVDERRKGLAEEAIYLGRLLVRFMPEEPEAQALLALMLHCEARRDARRDVGGNYVPLSEQDMTLWSETMIAEAERCLHRAAQVGRVGRFQLLAAIQSVHAQRAWSGRTAWDEIALLYEGLVRLAPTIGAAVGRAAAMAEAQGPQHGWALLEAIPSAQVVSYQPYWALAAHLLMRMERHEEARTAYSRAIGLCADPSVREFLKRQADHAG</sequence>
<accession>A0ABM8VAH7</accession>
<feature type="domain" description="RNA polymerase sigma-70 region 2" evidence="1">
    <location>
        <begin position="14"/>
        <end position="75"/>
    </location>
</feature>
<dbReference type="EMBL" id="CAJVCE010000001">
    <property type="protein sequence ID" value="CAG7616543.1"/>
    <property type="molecule type" value="Genomic_DNA"/>
</dbReference>
<reference evidence="3 4" key="1">
    <citation type="submission" date="2021-06" db="EMBL/GenBank/DDBJ databases">
        <authorList>
            <person name="Criscuolo A."/>
        </authorList>
    </citation>
    <scope>NUCLEOTIDE SEQUENCE [LARGE SCALE GENOMIC DNA]</scope>
    <source>
        <strain evidence="4">CIP 111802</strain>
    </source>
</reference>
<evidence type="ECO:0008006" key="5">
    <source>
        <dbReference type="Google" id="ProtNLM"/>
    </source>
</evidence>
<dbReference type="RefSeq" id="WP_218096672.1">
    <property type="nucleotide sequence ID" value="NZ_CAJVCE010000001.1"/>
</dbReference>
<keyword evidence="4" id="KW-1185">Reference proteome</keyword>
<dbReference type="InterPro" id="IPR046531">
    <property type="entry name" value="DUF6596"/>
</dbReference>
<gene>
    <name evidence="3" type="ORF">PAECIP111802_00300</name>
</gene>
<dbReference type="PANTHER" id="PTHR47756">
    <property type="entry name" value="BLL6612 PROTEIN-RELATED"/>
    <property type="match status" value="1"/>
</dbReference>
<evidence type="ECO:0000259" key="2">
    <source>
        <dbReference type="Pfam" id="PF20239"/>
    </source>
</evidence>
<proteinExistence type="predicted"/>
<organism evidence="3 4">
    <name type="scientific">Paenibacillus allorhizosphaerae</name>
    <dbReference type="NCBI Taxonomy" id="2849866"/>
    <lineage>
        <taxon>Bacteria</taxon>
        <taxon>Bacillati</taxon>
        <taxon>Bacillota</taxon>
        <taxon>Bacilli</taxon>
        <taxon>Bacillales</taxon>
        <taxon>Paenibacillaceae</taxon>
        <taxon>Paenibacillus</taxon>
    </lineage>
</organism>
<dbReference type="Proteomes" id="UP000730618">
    <property type="component" value="Unassembled WGS sequence"/>
</dbReference>